<feature type="region of interest" description="Disordered" evidence="6">
    <location>
        <begin position="1"/>
        <end position="40"/>
    </location>
</feature>
<dbReference type="InterPro" id="IPR013149">
    <property type="entry name" value="ADH-like_C"/>
</dbReference>
<evidence type="ECO:0000256" key="2">
    <source>
        <dbReference type="ARBA" id="ARBA00008072"/>
    </source>
</evidence>
<organism evidence="8 9">
    <name type="scientific">Micromonospora saelicesensis</name>
    <dbReference type="NCBI Taxonomy" id="285676"/>
    <lineage>
        <taxon>Bacteria</taxon>
        <taxon>Bacillati</taxon>
        <taxon>Actinomycetota</taxon>
        <taxon>Actinomycetes</taxon>
        <taxon>Micromonosporales</taxon>
        <taxon>Micromonosporaceae</taxon>
        <taxon>Micromonospora</taxon>
    </lineage>
</organism>
<keyword evidence="4" id="KW-0862">Zinc</keyword>
<dbReference type="GO" id="GO:0046872">
    <property type="term" value="F:metal ion binding"/>
    <property type="evidence" value="ECO:0007669"/>
    <property type="project" value="UniProtKB-KW"/>
</dbReference>
<dbReference type="Gene3D" id="3.40.50.720">
    <property type="entry name" value="NAD(P)-binding Rossmann-like Domain"/>
    <property type="match status" value="1"/>
</dbReference>
<dbReference type="GO" id="GO:0016491">
    <property type="term" value="F:oxidoreductase activity"/>
    <property type="evidence" value="ECO:0007669"/>
    <property type="project" value="UniProtKB-KW"/>
</dbReference>
<dbReference type="EMBL" id="FMCR01000003">
    <property type="protein sequence ID" value="SCF13876.1"/>
    <property type="molecule type" value="Genomic_DNA"/>
</dbReference>
<dbReference type="InterPro" id="IPR020843">
    <property type="entry name" value="ER"/>
</dbReference>
<proteinExistence type="inferred from homology"/>
<dbReference type="PANTHER" id="PTHR43350:SF21">
    <property type="entry name" value="S-NITROSOMYCOTHIOL REDUCTASE MSCR"/>
    <property type="match status" value="1"/>
</dbReference>
<dbReference type="STRING" id="285676.GA0070561_3843"/>
<dbReference type="Pfam" id="PF00107">
    <property type="entry name" value="ADH_zinc_N"/>
    <property type="match status" value="1"/>
</dbReference>
<dbReference type="RefSeq" id="WP_244166271.1">
    <property type="nucleotide sequence ID" value="NZ_FMCR01000003.1"/>
</dbReference>
<dbReference type="SMART" id="SM00829">
    <property type="entry name" value="PKS_ER"/>
    <property type="match status" value="1"/>
</dbReference>
<name>A0A1C4XZT3_9ACTN</name>
<comment type="cofactor">
    <cofactor evidence="1">
        <name>Zn(2+)</name>
        <dbReference type="ChEBI" id="CHEBI:29105"/>
    </cofactor>
</comment>
<dbReference type="PANTHER" id="PTHR43350">
    <property type="entry name" value="NAD-DEPENDENT ALCOHOL DEHYDROGENASE"/>
    <property type="match status" value="1"/>
</dbReference>
<keyword evidence="3" id="KW-0479">Metal-binding</keyword>
<comment type="similarity">
    <text evidence="2">Belongs to the zinc-containing alcohol dehydrogenase family.</text>
</comment>
<dbReference type="InterPro" id="IPR011032">
    <property type="entry name" value="GroES-like_sf"/>
</dbReference>
<dbReference type="FunFam" id="3.40.50.720:FF:000003">
    <property type="entry name" value="S-(hydroxymethyl)glutathione dehydrogenase"/>
    <property type="match status" value="1"/>
</dbReference>
<dbReference type="InterPro" id="IPR036291">
    <property type="entry name" value="NAD(P)-bd_dom_sf"/>
</dbReference>
<evidence type="ECO:0000256" key="1">
    <source>
        <dbReference type="ARBA" id="ARBA00001947"/>
    </source>
</evidence>
<dbReference type="SUPFAM" id="SSF50129">
    <property type="entry name" value="GroES-like"/>
    <property type="match status" value="1"/>
</dbReference>
<dbReference type="AlphaFoldDB" id="A0A1C4XZT3"/>
<dbReference type="Gene3D" id="3.90.180.10">
    <property type="entry name" value="Medium-chain alcohol dehydrogenases, catalytic domain"/>
    <property type="match status" value="1"/>
</dbReference>
<reference evidence="8 9" key="1">
    <citation type="submission" date="2016-06" db="EMBL/GenBank/DDBJ databases">
        <authorList>
            <person name="Kjaerup R.B."/>
            <person name="Dalgaard T.S."/>
            <person name="Juul-Madsen H.R."/>
        </authorList>
    </citation>
    <scope>NUCLEOTIDE SEQUENCE [LARGE SCALE GENOMIC DNA]</scope>
    <source>
        <strain evidence="8 9">DSM 44871</strain>
    </source>
</reference>
<sequence length="402" mass="40812">MTDPELSPTAPTGGTELSPTAPTGGTELSPAAPGGGTEPASAPVIVRALVARGSGAELRVERVRLPAPGPGEVRVTIRAAGVCHSDLSMVNGTLAARFPLVLGHEATGVVAEVGPGSQLTVGTPVVLNWAPACRACWWCRRGEPWLCADTTAPTVPRGETDDGVPLHLTLGLGALAEAVVVPERAVIPIPAGLPPAQAALLGCAVLTGVGAVRNTARVAPGESVAVVGLGGVGLAVLSAARRAGATTILAIDVAEAKRDLALAAGATDFLLSDDRLSKEVRARTESRGVDHAFECVGRAATIRAAWRLTRRGGAVTVVGMGAKDDMVSLGALDIFHSARTLRSSVYGSSDPDREVPVLAAELADSALDLGVLVSGTVPLDEAPAAFDRLARGEGARWVVTLD</sequence>
<evidence type="ECO:0000256" key="4">
    <source>
        <dbReference type="ARBA" id="ARBA00022833"/>
    </source>
</evidence>
<gene>
    <name evidence="8" type="ORF">GA0070561_3843</name>
</gene>
<evidence type="ECO:0000313" key="8">
    <source>
        <dbReference type="EMBL" id="SCF13876.1"/>
    </source>
</evidence>
<feature type="domain" description="Enoyl reductase (ER)" evidence="7">
    <location>
        <begin position="53"/>
        <end position="399"/>
    </location>
</feature>
<evidence type="ECO:0000256" key="5">
    <source>
        <dbReference type="ARBA" id="ARBA00023002"/>
    </source>
</evidence>
<dbReference type="SUPFAM" id="SSF51735">
    <property type="entry name" value="NAD(P)-binding Rossmann-fold domains"/>
    <property type="match status" value="1"/>
</dbReference>
<dbReference type="Proteomes" id="UP000198864">
    <property type="component" value="Unassembled WGS sequence"/>
</dbReference>
<accession>A0A1C4XZT3</accession>
<evidence type="ECO:0000259" key="7">
    <source>
        <dbReference type="SMART" id="SM00829"/>
    </source>
</evidence>
<evidence type="ECO:0000256" key="6">
    <source>
        <dbReference type="SAM" id="MobiDB-lite"/>
    </source>
</evidence>
<protein>
    <submittedName>
        <fullName evidence="8">S-(Hydroxymethyl)glutathione dehydrogenase / alcohol dehydrogenase</fullName>
    </submittedName>
</protein>
<evidence type="ECO:0000256" key="3">
    <source>
        <dbReference type="ARBA" id="ARBA00022723"/>
    </source>
</evidence>
<dbReference type="InterPro" id="IPR013154">
    <property type="entry name" value="ADH-like_N"/>
</dbReference>
<dbReference type="Pfam" id="PF08240">
    <property type="entry name" value="ADH_N"/>
    <property type="match status" value="1"/>
</dbReference>
<evidence type="ECO:0000313" key="9">
    <source>
        <dbReference type="Proteomes" id="UP000198864"/>
    </source>
</evidence>
<keyword evidence="5" id="KW-0560">Oxidoreductase</keyword>
<feature type="compositionally biased region" description="Polar residues" evidence="6">
    <location>
        <begin position="9"/>
        <end position="23"/>
    </location>
</feature>